<gene>
    <name evidence="1" type="ORF">MENT_LOCUS37190</name>
</gene>
<dbReference type="AlphaFoldDB" id="A0A6V7WCT8"/>
<comment type="caution">
    <text evidence="1">The sequence shown here is derived from an EMBL/GenBank/DDBJ whole genome shotgun (WGS) entry which is preliminary data.</text>
</comment>
<name>A0A6V7WCT8_MELEN</name>
<proteinExistence type="predicted"/>
<evidence type="ECO:0000313" key="1">
    <source>
        <dbReference type="EMBL" id="CAD2184812.1"/>
    </source>
</evidence>
<sequence length="63" mass="7625">MSSRSLLKIVRVKLRLWSYKINRSYFLSNRMKHKRLQKCRRIKRLVAAGRHNRVMTIKINATV</sequence>
<reference evidence="1 2" key="1">
    <citation type="submission" date="2020-08" db="EMBL/GenBank/DDBJ databases">
        <authorList>
            <person name="Koutsovoulos G."/>
            <person name="Danchin GJ E."/>
        </authorList>
    </citation>
    <scope>NUCLEOTIDE SEQUENCE [LARGE SCALE GENOMIC DNA]</scope>
</reference>
<dbReference type="EMBL" id="CAJEWN010000517">
    <property type="protein sequence ID" value="CAD2184812.1"/>
    <property type="molecule type" value="Genomic_DNA"/>
</dbReference>
<dbReference type="Proteomes" id="UP000580250">
    <property type="component" value="Unassembled WGS sequence"/>
</dbReference>
<organism evidence="1 2">
    <name type="scientific">Meloidogyne enterolobii</name>
    <name type="common">Root-knot nematode worm</name>
    <name type="synonym">Meloidogyne mayaguensis</name>
    <dbReference type="NCBI Taxonomy" id="390850"/>
    <lineage>
        <taxon>Eukaryota</taxon>
        <taxon>Metazoa</taxon>
        <taxon>Ecdysozoa</taxon>
        <taxon>Nematoda</taxon>
        <taxon>Chromadorea</taxon>
        <taxon>Rhabditida</taxon>
        <taxon>Tylenchina</taxon>
        <taxon>Tylenchomorpha</taxon>
        <taxon>Tylenchoidea</taxon>
        <taxon>Meloidogynidae</taxon>
        <taxon>Meloidogyninae</taxon>
        <taxon>Meloidogyne</taxon>
    </lineage>
</organism>
<evidence type="ECO:0000313" key="2">
    <source>
        <dbReference type="Proteomes" id="UP000580250"/>
    </source>
</evidence>
<protein>
    <submittedName>
        <fullName evidence="1">Uncharacterized protein</fullName>
    </submittedName>
</protein>
<accession>A0A6V7WCT8</accession>